<evidence type="ECO:0000259" key="2">
    <source>
        <dbReference type="Pfam" id="PF22893"/>
    </source>
</evidence>
<feature type="region of interest" description="Disordered" evidence="1">
    <location>
        <begin position="561"/>
        <end position="625"/>
    </location>
</feature>
<feature type="compositionally biased region" description="Polar residues" evidence="1">
    <location>
        <begin position="1051"/>
        <end position="1075"/>
    </location>
</feature>
<feature type="compositionally biased region" description="Basic and acidic residues" evidence="1">
    <location>
        <begin position="996"/>
        <end position="1012"/>
    </location>
</feature>
<feature type="compositionally biased region" description="Basic and acidic residues" evidence="1">
    <location>
        <begin position="1029"/>
        <end position="1049"/>
    </location>
</feature>
<feature type="compositionally biased region" description="Basic and acidic residues" evidence="1">
    <location>
        <begin position="951"/>
        <end position="960"/>
    </location>
</feature>
<feature type="region of interest" description="Disordered" evidence="1">
    <location>
        <begin position="1269"/>
        <end position="1330"/>
    </location>
</feature>
<feature type="domain" description="Ubiquitin-like" evidence="2">
    <location>
        <begin position="253"/>
        <end position="334"/>
    </location>
</feature>
<protein>
    <recommendedName>
        <fullName evidence="2">Ubiquitin-like domain-containing protein</fullName>
    </recommendedName>
</protein>
<evidence type="ECO:0000313" key="4">
    <source>
        <dbReference type="Proteomes" id="UP000250140"/>
    </source>
</evidence>
<dbReference type="PANTHER" id="PTHR38886">
    <property type="entry name" value="SESA DOMAIN-CONTAINING PROTEIN"/>
    <property type="match status" value="1"/>
</dbReference>
<dbReference type="OrthoDB" id="3045089at2759"/>
<name>A0A8E2JNB4_9PEZI</name>
<feature type="region of interest" description="Disordered" evidence="1">
    <location>
        <begin position="484"/>
        <end position="524"/>
    </location>
</feature>
<gene>
    <name evidence="3" type="ORF">AOQ84DRAFT_392540</name>
</gene>
<feature type="region of interest" description="Disordered" evidence="1">
    <location>
        <begin position="935"/>
        <end position="960"/>
    </location>
</feature>
<reference evidence="3 4" key="1">
    <citation type="journal article" date="2016" name="Nat. Commun.">
        <title>Ectomycorrhizal ecology is imprinted in the genome of the dominant symbiotic fungus Cenococcum geophilum.</title>
        <authorList>
            <consortium name="DOE Joint Genome Institute"/>
            <person name="Peter M."/>
            <person name="Kohler A."/>
            <person name="Ohm R.A."/>
            <person name="Kuo A."/>
            <person name="Krutzmann J."/>
            <person name="Morin E."/>
            <person name="Arend M."/>
            <person name="Barry K.W."/>
            <person name="Binder M."/>
            <person name="Choi C."/>
            <person name="Clum A."/>
            <person name="Copeland A."/>
            <person name="Grisel N."/>
            <person name="Haridas S."/>
            <person name="Kipfer T."/>
            <person name="LaButti K."/>
            <person name="Lindquist E."/>
            <person name="Lipzen A."/>
            <person name="Maire R."/>
            <person name="Meier B."/>
            <person name="Mihaltcheva S."/>
            <person name="Molinier V."/>
            <person name="Murat C."/>
            <person name="Poggeler S."/>
            <person name="Quandt C.A."/>
            <person name="Sperisen C."/>
            <person name="Tritt A."/>
            <person name="Tisserant E."/>
            <person name="Crous P.W."/>
            <person name="Henrissat B."/>
            <person name="Nehls U."/>
            <person name="Egli S."/>
            <person name="Spatafora J.W."/>
            <person name="Grigoriev I.V."/>
            <person name="Martin F.M."/>
        </authorList>
    </citation>
    <scope>NUCLEOTIDE SEQUENCE [LARGE SCALE GENOMIC DNA]</scope>
    <source>
        <strain evidence="3 4">CBS 207.34</strain>
    </source>
</reference>
<sequence length="1330" mass="149358">MPITFGSVGDIISVCLLVKDLVDVLDKSKGSSAEYHAIIRELWLLDRALLEIEKLSRTHSQTVELNALRETARRTVENCRISIENFTKQTKKYESTLSEKNSSNAFTKTVMKVRWRVSEKDEIARFRAEVAAHTSSMNMLLATANVNLVQLNDEKLHTRLADTEEKMHDTLDHQSVVLAEVRDRLEKNNQLVSAGNAMATKIAEALRFQWLTELGQELKSFMRKIYMINVATYKVIVSLQAGLPSQLEGRLIQEPFILEDAIGRIAPVHPQFITSWEAFYSVLEIRFQDIQGLRKIRNKEFILQDHTTCREVDSLRRWESAFLPGRRYNMSMVFIRKARKGQEAGLATCPQCGKVSDQPTDKDIQCDACAMWYRRVTEIHEIEPPPESHLHPHRNMNISFGQCGFSTGSPTFTTGEAAESSLDPEDDIIECFKRVRLVSREDRFKIPSPSQAPFLDTKDALWPEPSVAGSSPSWAQHNPSISAIPLRSESQHSTTDGRNEGSNEVPTPTKPLGDMGCIGVSNTTNPINQTKAHASLFSTIDEHDKSSDADVLMEDNINKNTDQTKFESDDGWDNWGSWTTSKSKKKSKKEPQKESAISSMNHEQGDPAVTADPVRDGNAANATVDISDSYGRRTINAESNFLRKPFQDPRFSGYYGYSGYQYKTPPDYTPYGYIKTPPLSPSQSSYSYYSPRCSTSTVPLTPRRVRETYYHAPQYTSDRKYRQSRRRYSSQTTPNFFDNPNVHDDYLYDSGNEIPYFSYHNDTPVYTEATPTSSRLQSRRTSHAAPQPKQPKSREKVTAFQKAREPTVEDARRAGIPSGYSLKYWDPTEEPITLVGSVFDGNSFGKWVYDWAVFHYGPSAPMSDIAGELWLLLIQLAGKIKRADECMPYVRKAEDREMVEEFSESGERLWLRFNKLVKSCEGYMWKAHKAEQKKSRLVAKEKAQSAARQDQGQDMKHTGGKVEEVIDAEYKPLHGSQEMDNRVDIDIALDTGAENQESKREDEGRAKVESKCNAEVIEVQEDIGNENEDDKHRGRQEHRGKEASHEGDVTSKATNCSERAQKNGSTNSSRISSMGKSSAIAFIESLFGKDRELEQTEKVMHGIRLWSTRFDANCEDILRCSRKGYSSPAPESKQNLAGKETGAADSGVKVVDQDSEVSRSMDTACNELKSVTDQPSKTQEDALSKYEAGTTMAEASSGSEDEASSCSQHGTKRKEIENMIATKAKRPKYEVKAEGLNIAVDVTPVLDPVSLTGSDVDICSTSAVSVTRKRKPLETAHEQVEKRVKRDDIPDGVTSISPSVDEPISVTEASPDYQPARYETAPPSPWLAIS</sequence>
<evidence type="ECO:0000313" key="3">
    <source>
        <dbReference type="EMBL" id="OCL03034.1"/>
    </source>
</evidence>
<dbReference type="InterPro" id="IPR054464">
    <property type="entry name" value="ULD_fung"/>
</dbReference>
<evidence type="ECO:0000256" key="1">
    <source>
        <dbReference type="SAM" id="MobiDB-lite"/>
    </source>
</evidence>
<feature type="region of interest" description="Disordered" evidence="1">
    <location>
        <begin position="1169"/>
        <end position="1217"/>
    </location>
</feature>
<feature type="region of interest" description="Disordered" evidence="1">
    <location>
        <begin position="1124"/>
        <end position="1147"/>
    </location>
</feature>
<feature type="compositionally biased region" description="Basic and acidic residues" evidence="1">
    <location>
        <begin position="1272"/>
        <end position="1289"/>
    </location>
</feature>
<keyword evidence="4" id="KW-1185">Reference proteome</keyword>
<dbReference type="PANTHER" id="PTHR38886:SF1">
    <property type="entry name" value="NACHT-NTPASE AND P-LOOP NTPASES N-TERMINAL DOMAIN-CONTAINING PROTEIN"/>
    <property type="match status" value="1"/>
</dbReference>
<feature type="region of interest" description="Disordered" evidence="1">
    <location>
        <begin position="767"/>
        <end position="810"/>
    </location>
</feature>
<feature type="region of interest" description="Disordered" evidence="1">
    <location>
        <begin position="713"/>
        <end position="736"/>
    </location>
</feature>
<organism evidence="3 4">
    <name type="scientific">Glonium stellatum</name>
    <dbReference type="NCBI Taxonomy" id="574774"/>
    <lineage>
        <taxon>Eukaryota</taxon>
        <taxon>Fungi</taxon>
        <taxon>Dikarya</taxon>
        <taxon>Ascomycota</taxon>
        <taxon>Pezizomycotina</taxon>
        <taxon>Dothideomycetes</taxon>
        <taxon>Pleosporomycetidae</taxon>
        <taxon>Gloniales</taxon>
        <taxon>Gloniaceae</taxon>
        <taxon>Glonium</taxon>
    </lineage>
</organism>
<dbReference type="EMBL" id="KV750823">
    <property type="protein sequence ID" value="OCL03034.1"/>
    <property type="molecule type" value="Genomic_DNA"/>
</dbReference>
<feature type="compositionally biased region" description="Basic and acidic residues" evidence="1">
    <location>
        <begin position="792"/>
        <end position="810"/>
    </location>
</feature>
<dbReference type="Proteomes" id="UP000250140">
    <property type="component" value="Unassembled WGS sequence"/>
</dbReference>
<accession>A0A8E2JNB4</accession>
<proteinExistence type="predicted"/>
<feature type="compositionally biased region" description="Acidic residues" evidence="1">
    <location>
        <begin position="1018"/>
        <end position="1028"/>
    </location>
</feature>
<dbReference type="Pfam" id="PF22893">
    <property type="entry name" value="ULD_2"/>
    <property type="match status" value="1"/>
</dbReference>
<feature type="region of interest" description="Disordered" evidence="1">
    <location>
        <begin position="992"/>
        <end position="1075"/>
    </location>
</feature>